<accession>A0ABV6IC44</accession>
<keyword evidence="2" id="KW-1185">Reference proteome</keyword>
<dbReference type="Proteomes" id="UP001589844">
    <property type="component" value="Unassembled WGS sequence"/>
</dbReference>
<gene>
    <name evidence="1" type="ORF">ACFFJH_02390</name>
</gene>
<proteinExistence type="predicted"/>
<protein>
    <submittedName>
        <fullName evidence="1">HAD domain-containing protein</fullName>
    </submittedName>
</protein>
<dbReference type="Pfam" id="PF18143">
    <property type="entry name" value="HAD_SAK_2"/>
    <property type="match status" value="1"/>
</dbReference>
<dbReference type="EMBL" id="JBHLXJ010000002">
    <property type="protein sequence ID" value="MFC0348641.1"/>
    <property type="molecule type" value="Genomic_DNA"/>
</dbReference>
<evidence type="ECO:0000313" key="2">
    <source>
        <dbReference type="Proteomes" id="UP001589844"/>
    </source>
</evidence>
<dbReference type="RefSeq" id="WP_390209772.1">
    <property type="nucleotide sequence ID" value="NZ_JBHLXJ010000002.1"/>
</dbReference>
<sequence>MMILFLDFDGVLHPEPCYDQDKLFCFLPRLEKVLLSFPQIHVVVSSTWRDTRTLDELRRFFTLEIRKRVIGVTPHWRDHTDLFDVIGYQRQTEVEAWIRNSGQPWLPWVAIDDKPYLFRPFLPNLIKTGSSTGFDAEAEISLRQFLVAPR</sequence>
<reference evidence="1 2" key="1">
    <citation type="submission" date="2024-09" db="EMBL/GenBank/DDBJ databases">
        <authorList>
            <person name="Sun Q."/>
            <person name="Mori K."/>
        </authorList>
    </citation>
    <scope>NUCLEOTIDE SEQUENCE [LARGE SCALE GENOMIC DNA]</scope>
    <source>
        <strain evidence="1 2">CCM 8677</strain>
    </source>
</reference>
<name>A0ABV6IC44_9BURK</name>
<comment type="caution">
    <text evidence="1">The sequence shown here is derived from an EMBL/GenBank/DDBJ whole genome shotgun (WGS) entry which is preliminary data.</text>
</comment>
<organism evidence="1 2">
    <name type="scientific">Undibacterium danionis</name>
    <dbReference type="NCBI Taxonomy" id="1812100"/>
    <lineage>
        <taxon>Bacteria</taxon>
        <taxon>Pseudomonadati</taxon>
        <taxon>Pseudomonadota</taxon>
        <taxon>Betaproteobacteria</taxon>
        <taxon>Burkholderiales</taxon>
        <taxon>Oxalobacteraceae</taxon>
        <taxon>Undibacterium</taxon>
    </lineage>
</organism>
<evidence type="ECO:0000313" key="1">
    <source>
        <dbReference type="EMBL" id="MFC0348641.1"/>
    </source>
</evidence>